<keyword evidence="10" id="KW-0325">Glycoprotein</keyword>
<feature type="domain" description="ABC transporter" evidence="12">
    <location>
        <begin position="602"/>
        <end position="826"/>
    </location>
</feature>
<proteinExistence type="inferred from homology"/>
<name>A0A319FK53_ASPSB</name>
<dbReference type="InterPro" id="IPR044726">
    <property type="entry name" value="ABCC_6TM_D2"/>
</dbReference>
<evidence type="ECO:0000256" key="3">
    <source>
        <dbReference type="ARBA" id="ARBA00022448"/>
    </source>
</evidence>
<feature type="transmembrane region" description="Helical" evidence="11">
    <location>
        <begin position="1096"/>
        <end position="1124"/>
    </location>
</feature>
<dbReference type="CDD" id="cd18579">
    <property type="entry name" value="ABC_6TM_ABCC_D1"/>
    <property type="match status" value="1"/>
</dbReference>
<keyword evidence="4" id="KW-1003">Cell membrane</keyword>
<dbReference type="Proteomes" id="UP000248423">
    <property type="component" value="Unassembled WGS sequence"/>
</dbReference>
<organism evidence="14 15">
    <name type="scientific">Aspergillus sclerotiicarbonarius (strain CBS 121057 / IBT 28362)</name>
    <dbReference type="NCBI Taxonomy" id="1448318"/>
    <lineage>
        <taxon>Eukaryota</taxon>
        <taxon>Fungi</taxon>
        <taxon>Dikarya</taxon>
        <taxon>Ascomycota</taxon>
        <taxon>Pezizomycotina</taxon>
        <taxon>Eurotiomycetes</taxon>
        <taxon>Eurotiomycetidae</taxon>
        <taxon>Eurotiales</taxon>
        <taxon>Aspergillaceae</taxon>
        <taxon>Aspergillus</taxon>
        <taxon>Aspergillus subgen. Circumdati</taxon>
    </lineage>
</organism>
<dbReference type="OrthoDB" id="6500128at2759"/>
<feature type="transmembrane region" description="Helical" evidence="11">
    <location>
        <begin position="301"/>
        <end position="323"/>
    </location>
</feature>
<evidence type="ECO:0000259" key="12">
    <source>
        <dbReference type="PROSITE" id="PS50893"/>
    </source>
</evidence>
<feature type="transmembrane region" description="Helical" evidence="11">
    <location>
        <begin position="877"/>
        <end position="898"/>
    </location>
</feature>
<protein>
    <submittedName>
        <fullName evidence="14">Putative multidrug resistance-associated protein</fullName>
    </submittedName>
</protein>
<dbReference type="STRING" id="1448318.A0A319FK53"/>
<evidence type="ECO:0000256" key="2">
    <source>
        <dbReference type="ARBA" id="ARBA00009726"/>
    </source>
</evidence>
<feature type="domain" description="ABC transporter" evidence="12">
    <location>
        <begin position="1200"/>
        <end position="1428"/>
    </location>
</feature>
<keyword evidence="8 11" id="KW-1133">Transmembrane helix</keyword>
<feature type="transmembrane region" description="Helical" evidence="11">
    <location>
        <begin position="518"/>
        <end position="538"/>
    </location>
</feature>
<dbReference type="GO" id="GO:0016887">
    <property type="term" value="F:ATP hydrolysis activity"/>
    <property type="evidence" value="ECO:0007669"/>
    <property type="project" value="InterPro"/>
</dbReference>
<evidence type="ECO:0000256" key="10">
    <source>
        <dbReference type="ARBA" id="ARBA00023180"/>
    </source>
</evidence>
<feature type="transmembrane region" description="Helical" evidence="11">
    <location>
        <begin position="480"/>
        <end position="506"/>
    </location>
</feature>
<dbReference type="SMART" id="SM00382">
    <property type="entry name" value="AAA"/>
    <property type="match status" value="2"/>
</dbReference>
<feature type="domain" description="ABC transmembrane type-1" evidence="13">
    <location>
        <begin position="883"/>
        <end position="1163"/>
    </location>
</feature>
<evidence type="ECO:0000256" key="11">
    <source>
        <dbReference type="SAM" id="Phobius"/>
    </source>
</evidence>
<dbReference type="CDD" id="cd18580">
    <property type="entry name" value="ABC_6TM_ABCC_D2"/>
    <property type="match status" value="1"/>
</dbReference>
<evidence type="ECO:0000313" key="14">
    <source>
        <dbReference type="EMBL" id="PYI08413.1"/>
    </source>
</evidence>
<dbReference type="InterPro" id="IPR056227">
    <property type="entry name" value="TMD0_ABC"/>
</dbReference>
<accession>A0A319FK53</accession>
<dbReference type="InterPro" id="IPR050173">
    <property type="entry name" value="ABC_transporter_C-like"/>
</dbReference>
<dbReference type="InterPro" id="IPR044746">
    <property type="entry name" value="ABCC_6TM_D1"/>
</dbReference>
<evidence type="ECO:0000256" key="1">
    <source>
        <dbReference type="ARBA" id="ARBA00004651"/>
    </source>
</evidence>
<evidence type="ECO:0000256" key="9">
    <source>
        <dbReference type="ARBA" id="ARBA00023136"/>
    </source>
</evidence>
<dbReference type="PANTHER" id="PTHR24223">
    <property type="entry name" value="ATP-BINDING CASSETTE SUB-FAMILY C"/>
    <property type="match status" value="1"/>
</dbReference>
<dbReference type="VEuPathDB" id="FungiDB:BO78DRAFT_310781"/>
<feature type="transmembrane region" description="Helical" evidence="11">
    <location>
        <begin position="269"/>
        <end position="289"/>
    </location>
</feature>
<dbReference type="GO" id="GO:0005886">
    <property type="term" value="C:plasma membrane"/>
    <property type="evidence" value="ECO:0007669"/>
    <property type="project" value="UniProtKB-SubCell"/>
</dbReference>
<dbReference type="GO" id="GO:0140359">
    <property type="term" value="F:ABC-type transporter activity"/>
    <property type="evidence" value="ECO:0007669"/>
    <property type="project" value="InterPro"/>
</dbReference>
<keyword evidence="6" id="KW-0547">Nucleotide-binding</keyword>
<dbReference type="FunFam" id="3.40.50.300:FF:002145">
    <property type="entry name" value="ABC transporter (MsbA subfamily)"/>
    <property type="match status" value="1"/>
</dbReference>
<feature type="transmembrane region" description="Helical" evidence="11">
    <location>
        <begin position="1021"/>
        <end position="1041"/>
    </location>
</feature>
<gene>
    <name evidence="14" type="ORF">BO78DRAFT_310781</name>
</gene>
<evidence type="ECO:0000313" key="15">
    <source>
        <dbReference type="Proteomes" id="UP000248423"/>
    </source>
</evidence>
<comment type="similarity">
    <text evidence="2">Belongs to the ABC transporter superfamily. ABCC family. Conjugate transporter (TC 3.A.1.208) subfamily.</text>
</comment>
<dbReference type="SUPFAM" id="SSF52540">
    <property type="entry name" value="P-loop containing nucleoside triphosphate hydrolases"/>
    <property type="match status" value="2"/>
</dbReference>
<keyword evidence="3" id="KW-0813">Transport</keyword>
<evidence type="ECO:0000256" key="5">
    <source>
        <dbReference type="ARBA" id="ARBA00022692"/>
    </source>
</evidence>
<dbReference type="GO" id="GO:0005524">
    <property type="term" value="F:ATP binding"/>
    <property type="evidence" value="ECO:0007669"/>
    <property type="project" value="UniProtKB-KW"/>
</dbReference>
<keyword evidence="5 11" id="KW-0812">Transmembrane</keyword>
<evidence type="ECO:0000256" key="8">
    <source>
        <dbReference type="ARBA" id="ARBA00022989"/>
    </source>
</evidence>
<keyword evidence="7" id="KW-0067">ATP-binding</keyword>
<dbReference type="Pfam" id="PF00664">
    <property type="entry name" value="ABC_membrane"/>
    <property type="match status" value="2"/>
</dbReference>
<keyword evidence="15" id="KW-1185">Reference proteome</keyword>
<dbReference type="InterPro" id="IPR027417">
    <property type="entry name" value="P-loop_NTPase"/>
</dbReference>
<dbReference type="PROSITE" id="PS00211">
    <property type="entry name" value="ABC_TRANSPORTER_1"/>
    <property type="match status" value="1"/>
</dbReference>
<feature type="transmembrane region" description="Helical" evidence="11">
    <location>
        <begin position="992"/>
        <end position="1015"/>
    </location>
</feature>
<sequence>MANSDNHFGPRVDPNCRSFDFTLLFEDAFFSILPAALFILLLPARLQMLRRAPVKVTTYRLAVYKTICLVTLFALQVVFAVYHLRTPALHTRLATTSDILTIIATAAATFLSLIEDQCSIEPSDLLVVYFSTLTLLDIPRLRTLWLIPGADICRGVWTTIYILTVVALFLESMRKLGTLRTLYKNVTMEQVIGFWGRSFFVWVTPLFRIGFSDILSVEDLPEADGDLRGDAARQKLEGAWARSKGNRRLLKAVFRAYLWPTLSGIVPRLALSAFTFCQPFLITSAVDYFEKDSTAEIKQYGQALVGAFLLVYLGIAIATAVYWRQVYRLITTVRAGLISMIYHQTTSLSGNDVKDTAALTLMGTDVERIGNSLRLFHETWASIVEVGVALYLLERQIFLVCLVPAVITVACILGTRPISSRSGSAQKAWVEKVQTRVAVTSAMLGDMKAVKMLGLTDVLFDLVTKLRKVELETSSRFRKLFISMVVLSNIPLDFAPYATFAVYAIISVVRNDRSLLASQAFTSLSLISLLTSPLVTFVRAVPQLAQCGGSFERIEAYLEREPAAVGQPTSASTSTGVLDSRSQDVELTSRARGQSPGSLISFSGVDIAWTADTEPVLRNLHLDIKQGITMIIGPVGSGKSTLIESVLGETVIIKGATNAPLSNIAYCPQKPWIVNNTIRHNITGGTEFDLKWYGFCVSACGLEDDLASIPGGDLHMAGSDGVSLSGGQKQRVALARALYSRHPIILLDDVFSGLDSKCISHISSTLLTQDGYLREAGIAVVLATHTRSLLPYADEIIVLDKGVVTARGSYQDILTRTPDIAAESLLPENEEAVSADDVQTRATTIQTAQIETTLAQKLDLSRRDGTWDVYRYYAKSAGLRVTFGFIACSLVSTFLKNFSTLWIEWWSESNAQEPNAKVGFYLGLYTVFAVVNGSGLAIACYLLFMKAINGTALGLHTDLLSATLKAPFSFFQTTDAGTLTNRFSQDMDLIDMTLPICLINSFGNGSSTIIKLIILCTVGKYMATTFPILVATFIIIQSYYLRTSRQVRLLDIEAKSPLYTHFTETIKGISSIRALAWQSVFQTELEHRLNQSQRPFYMLFCIQQWLNLVLNLVVTAMAVILLAITTSMKDKFSAGAIGVALNMVLSFNQEIVRTVQSWTQLETSIGAVARVQKFQEETPSEEGSGLPVPPAYEWPSEGKVVFENITAGYKDASVSVLKHVSLTVSPGEKLAICGPSGSGKTSLIMALLRMIDVQEGRVTIDGRDLASFEPKDIRSRVTVIPQDPFFMPGTVRFNLDPHERASDDAIESALQKVGLKDRIRGLDNELKAEDWSGGERQLLALARALVLPSRVLVLDEAMSSVDGETERLMQEVIETEFAHHTVIAVMHRLRYIDRYNRVALLKHGEMIECDTPTSLLAQDTEFRRLYTSVCSLP</sequence>
<evidence type="ECO:0000256" key="4">
    <source>
        <dbReference type="ARBA" id="ARBA00022475"/>
    </source>
</evidence>
<dbReference type="PROSITE" id="PS50929">
    <property type="entry name" value="ABC_TM1F"/>
    <property type="match status" value="2"/>
</dbReference>
<dbReference type="Gene3D" id="3.40.50.300">
    <property type="entry name" value="P-loop containing nucleotide triphosphate hydrolases"/>
    <property type="match status" value="2"/>
</dbReference>
<dbReference type="FunFam" id="1.20.1560.10:FF:000055">
    <property type="entry name" value="ABC multidrug transporter (Eurofung)"/>
    <property type="match status" value="1"/>
</dbReference>
<dbReference type="Gene3D" id="1.20.1560.10">
    <property type="entry name" value="ABC transporter type 1, transmembrane domain"/>
    <property type="match status" value="2"/>
</dbReference>
<evidence type="ECO:0000256" key="7">
    <source>
        <dbReference type="ARBA" id="ARBA00022840"/>
    </source>
</evidence>
<dbReference type="PANTHER" id="PTHR24223:SF404">
    <property type="entry name" value="ABC MULTIDRUG TRANSPORTER (EUROFUNG)-RELATED"/>
    <property type="match status" value="1"/>
</dbReference>
<dbReference type="SUPFAM" id="SSF90123">
    <property type="entry name" value="ABC transporter transmembrane region"/>
    <property type="match status" value="2"/>
</dbReference>
<evidence type="ECO:0000259" key="13">
    <source>
        <dbReference type="PROSITE" id="PS50929"/>
    </source>
</evidence>
<dbReference type="Pfam" id="PF24357">
    <property type="entry name" value="TMD0_ABC"/>
    <property type="match status" value="1"/>
</dbReference>
<reference evidence="14 15" key="1">
    <citation type="submission" date="2018-02" db="EMBL/GenBank/DDBJ databases">
        <title>The genomes of Aspergillus section Nigri reveals drivers in fungal speciation.</title>
        <authorList>
            <consortium name="DOE Joint Genome Institute"/>
            <person name="Vesth T.C."/>
            <person name="Nybo J."/>
            <person name="Theobald S."/>
            <person name="Brandl J."/>
            <person name="Frisvad J.C."/>
            <person name="Nielsen K.F."/>
            <person name="Lyhne E.K."/>
            <person name="Kogle M.E."/>
            <person name="Kuo A."/>
            <person name="Riley R."/>
            <person name="Clum A."/>
            <person name="Nolan M."/>
            <person name="Lipzen A."/>
            <person name="Salamov A."/>
            <person name="Henrissat B."/>
            <person name="Wiebenga A."/>
            <person name="De vries R.P."/>
            <person name="Grigoriev I.V."/>
            <person name="Mortensen U.H."/>
            <person name="Andersen M.R."/>
            <person name="Baker S.E."/>
        </authorList>
    </citation>
    <scope>NUCLEOTIDE SEQUENCE [LARGE SCALE GENOMIC DNA]</scope>
    <source>
        <strain evidence="14 15">CBS 121057</strain>
    </source>
</reference>
<dbReference type="PROSITE" id="PS50893">
    <property type="entry name" value="ABC_TRANSPORTER_2"/>
    <property type="match status" value="2"/>
</dbReference>
<dbReference type="InterPro" id="IPR003439">
    <property type="entry name" value="ABC_transporter-like_ATP-bd"/>
</dbReference>
<feature type="transmembrane region" description="Helical" evidence="11">
    <location>
        <begin position="918"/>
        <end position="944"/>
    </location>
</feature>
<dbReference type="InterPro" id="IPR036640">
    <property type="entry name" value="ABC1_TM_sf"/>
</dbReference>
<dbReference type="Pfam" id="PF00005">
    <property type="entry name" value="ABC_tran"/>
    <property type="match status" value="2"/>
</dbReference>
<dbReference type="InterPro" id="IPR011527">
    <property type="entry name" value="ABC1_TM_dom"/>
</dbReference>
<evidence type="ECO:0000256" key="6">
    <source>
        <dbReference type="ARBA" id="ARBA00022741"/>
    </source>
</evidence>
<feature type="transmembrane region" description="Helical" evidence="11">
    <location>
        <begin position="154"/>
        <end position="170"/>
    </location>
</feature>
<feature type="transmembrane region" description="Helical" evidence="11">
    <location>
        <begin position="28"/>
        <end position="49"/>
    </location>
</feature>
<dbReference type="InterPro" id="IPR017871">
    <property type="entry name" value="ABC_transporter-like_CS"/>
</dbReference>
<dbReference type="FunFam" id="1.20.1560.10:FF:000066">
    <property type="entry name" value="ABC multidrug transporter (Eurofung)"/>
    <property type="match status" value="1"/>
</dbReference>
<comment type="subcellular location">
    <subcellularLocation>
        <location evidence="1">Cell membrane</location>
        <topology evidence="1">Multi-pass membrane protein</topology>
    </subcellularLocation>
</comment>
<dbReference type="InterPro" id="IPR003593">
    <property type="entry name" value="AAA+_ATPase"/>
</dbReference>
<dbReference type="EMBL" id="KZ826335">
    <property type="protein sequence ID" value="PYI08413.1"/>
    <property type="molecule type" value="Genomic_DNA"/>
</dbReference>
<feature type="transmembrane region" description="Helical" evidence="11">
    <location>
        <begin position="61"/>
        <end position="82"/>
    </location>
</feature>
<keyword evidence="9 11" id="KW-0472">Membrane</keyword>
<feature type="domain" description="ABC transmembrane type-1" evidence="13">
    <location>
        <begin position="269"/>
        <end position="546"/>
    </location>
</feature>